<dbReference type="PANTHER" id="PTHR32208:SF56">
    <property type="entry name" value="GALACTOSE OXIDASE-RELATED"/>
    <property type="match status" value="1"/>
</dbReference>
<dbReference type="SMART" id="SM00612">
    <property type="entry name" value="Kelch"/>
    <property type="match status" value="3"/>
</dbReference>
<evidence type="ECO:0000313" key="4">
    <source>
        <dbReference type="Proteomes" id="UP001408356"/>
    </source>
</evidence>
<dbReference type="InterPro" id="IPR037293">
    <property type="entry name" value="Gal_Oxidase_central_sf"/>
</dbReference>
<feature type="domain" description="Apple" evidence="2">
    <location>
        <begin position="43"/>
        <end position="113"/>
    </location>
</feature>
<protein>
    <submittedName>
        <fullName evidence="3">Kelch domain-containing protein</fullName>
    </submittedName>
</protein>
<dbReference type="InterPro" id="IPR011043">
    <property type="entry name" value="Gal_Oxase/kelch_b-propeller"/>
</dbReference>
<dbReference type="Pfam" id="PF09118">
    <property type="entry name" value="GO-like_E_set"/>
    <property type="match status" value="1"/>
</dbReference>
<dbReference type="InterPro" id="IPR006652">
    <property type="entry name" value="Kelch_1"/>
</dbReference>
<proteinExistence type="predicted"/>
<keyword evidence="1" id="KW-0732">Signal</keyword>
<dbReference type="EMBL" id="JARVKF010000396">
    <property type="protein sequence ID" value="KAK9417656.1"/>
    <property type="molecule type" value="Genomic_DNA"/>
</dbReference>
<evidence type="ECO:0000259" key="2">
    <source>
        <dbReference type="PROSITE" id="PS50948"/>
    </source>
</evidence>
<dbReference type="CDD" id="cd02851">
    <property type="entry name" value="E_set_GO_C"/>
    <property type="match status" value="1"/>
</dbReference>
<sequence length="702" mass="73937">MLTSRLFKALALTLTLRLVAALDDCPTAVTYYTDSDGARYAICAGTDLQGTSSVITANIASTDDCAQLCSATTTCTKAVYDTIGQICHIKDTTATLTWVTSTQFNVVYINNTLAEGTIIAKCPFTSTSYTGTAGTYSVCPDSDIQGASAQIVDNIATVDACAALCDTTSGCTQAVYDKNGKICHIKDTTVMLIWAMNKQFTAIKKDVAATPSTLGSWSDLIRFPIIPVAAYIVPVAPDTSRMLVFSSWGATTFGGAGGYTQFADYNWKTGEISQRQISNTDHDMFCPGISQLQDGKIIISGGSDAEKTSIYDPATNGFTRGPDMNIPRGYQTSATLSNGKVFTIGGSYSGGEGGKNGEIYDPATNTWTLLSGADVSVMLTDDHEGIWREDNHGWLYGWKNGSVFQAGPSRVQHWYGTAENGSVVAAATRDTDDAMCGINVMYDIGKIFTTGGASDYDDSAAWTTSHITTIGEPNEGSTVEEVADMAYARAFGNGVVLPDGTILVTGGQKTAHVFTDTDGALAAELFNPTTKTWTTLGLAAVARNYHSISLLLPDGTVFSGGGGLCYVGAPGSSDAACDKAVDHADGQIFTPPYLYNSDNTAATRPVISSVSETSSKVGGNLSVTMSSSAAGVKFSLIRIGSSTHSINSDQRRIPISTTTQSGTQYSFTLEQDSGILLPGYYYLFALSSAGVPSVAKTIQITL</sequence>
<dbReference type="InterPro" id="IPR003609">
    <property type="entry name" value="Pan_app"/>
</dbReference>
<dbReference type="SUPFAM" id="SSF57414">
    <property type="entry name" value="Hairpin loop containing domain-like"/>
    <property type="match status" value="1"/>
</dbReference>
<dbReference type="InterPro" id="IPR013783">
    <property type="entry name" value="Ig-like_fold"/>
</dbReference>
<accession>A0ABR2UTN1</accession>
<comment type="caution">
    <text evidence="3">The sequence shown here is derived from an EMBL/GenBank/DDBJ whole genome shotgun (WGS) entry which is preliminary data.</text>
</comment>
<gene>
    <name evidence="3" type="ORF">SUNI508_01413</name>
</gene>
<evidence type="ECO:0000313" key="3">
    <source>
        <dbReference type="EMBL" id="KAK9417656.1"/>
    </source>
</evidence>
<dbReference type="InterPro" id="IPR014756">
    <property type="entry name" value="Ig_E-set"/>
</dbReference>
<keyword evidence="4" id="KW-1185">Reference proteome</keyword>
<dbReference type="PROSITE" id="PS50948">
    <property type="entry name" value="PAN"/>
    <property type="match status" value="1"/>
</dbReference>
<dbReference type="Gene3D" id="3.50.4.10">
    <property type="entry name" value="Hepatocyte Growth Factor"/>
    <property type="match status" value="1"/>
</dbReference>
<evidence type="ECO:0000256" key="1">
    <source>
        <dbReference type="SAM" id="SignalP"/>
    </source>
</evidence>
<reference evidence="3 4" key="1">
    <citation type="journal article" date="2024" name="J. Plant Pathol.">
        <title>Sequence and assembly of the genome of Seiridium unicorne, isolate CBS 538.82, causal agent of cypress canker disease.</title>
        <authorList>
            <person name="Scali E."/>
            <person name="Rocca G.D."/>
            <person name="Danti R."/>
            <person name="Garbelotto M."/>
            <person name="Barberini S."/>
            <person name="Baroncelli R."/>
            <person name="Emiliani G."/>
        </authorList>
    </citation>
    <scope>NUCLEOTIDE SEQUENCE [LARGE SCALE GENOMIC DNA]</scope>
    <source>
        <strain evidence="3 4">BM-138-508</strain>
    </source>
</reference>
<dbReference type="PANTHER" id="PTHR32208">
    <property type="entry name" value="SECRETED PROTEIN-RELATED"/>
    <property type="match status" value="1"/>
</dbReference>
<dbReference type="Proteomes" id="UP001408356">
    <property type="component" value="Unassembled WGS sequence"/>
</dbReference>
<dbReference type="Pfam" id="PF01344">
    <property type="entry name" value="Kelch_1"/>
    <property type="match status" value="1"/>
</dbReference>
<dbReference type="InterPro" id="IPR015202">
    <property type="entry name" value="GO-like_E_set"/>
</dbReference>
<dbReference type="Gene3D" id="2.60.40.10">
    <property type="entry name" value="Immunoglobulins"/>
    <property type="match status" value="1"/>
</dbReference>
<dbReference type="SUPFAM" id="SSF50965">
    <property type="entry name" value="Galactose oxidase, central domain"/>
    <property type="match status" value="1"/>
</dbReference>
<dbReference type="SUPFAM" id="SSF81296">
    <property type="entry name" value="E set domains"/>
    <property type="match status" value="1"/>
</dbReference>
<feature type="signal peptide" evidence="1">
    <location>
        <begin position="1"/>
        <end position="21"/>
    </location>
</feature>
<dbReference type="Gene3D" id="2.130.10.80">
    <property type="entry name" value="Galactose oxidase/kelch, beta-propeller"/>
    <property type="match status" value="1"/>
</dbReference>
<name>A0ABR2UTN1_9PEZI</name>
<dbReference type="Pfam" id="PF00024">
    <property type="entry name" value="PAN_1"/>
    <property type="match status" value="2"/>
</dbReference>
<feature type="chain" id="PRO_5047364423" evidence="1">
    <location>
        <begin position="22"/>
        <end position="702"/>
    </location>
</feature>
<organism evidence="3 4">
    <name type="scientific">Seiridium unicorne</name>
    <dbReference type="NCBI Taxonomy" id="138068"/>
    <lineage>
        <taxon>Eukaryota</taxon>
        <taxon>Fungi</taxon>
        <taxon>Dikarya</taxon>
        <taxon>Ascomycota</taxon>
        <taxon>Pezizomycotina</taxon>
        <taxon>Sordariomycetes</taxon>
        <taxon>Xylariomycetidae</taxon>
        <taxon>Amphisphaeriales</taxon>
        <taxon>Sporocadaceae</taxon>
        <taxon>Seiridium</taxon>
    </lineage>
</organism>